<dbReference type="Proteomes" id="UP000199377">
    <property type="component" value="Unassembled WGS sequence"/>
</dbReference>
<keyword evidence="3" id="KW-0804">Transcription</keyword>
<protein>
    <submittedName>
        <fullName evidence="6">DNA-binding transcriptional regulator, MarR family</fullName>
    </submittedName>
</protein>
<reference evidence="6 7" key="1">
    <citation type="submission" date="2016-10" db="EMBL/GenBank/DDBJ databases">
        <authorList>
            <person name="de Groot N.N."/>
        </authorList>
    </citation>
    <scope>NUCLEOTIDE SEQUENCE [LARGE SCALE GENOMIC DNA]</scope>
    <source>
        <strain evidence="6 7">CGMCC 1.11030</strain>
    </source>
</reference>
<dbReference type="InterPro" id="IPR036388">
    <property type="entry name" value="WH-like_DNA-bd_sf"/>
</dbReference>
<dbReference type="SUPFAM" id="SSF46785">
    <property type="entry name" value="Winged helix' DNA-binding domain"/>
    <property type="match status" value="1"/>
</dbReference>
<evidence type="ECO:0000256" key="2">
    <source>
        <dbReference type="ARBA" id="ARBA00023125"/>
    </source>
</evidence>
<keyword evidence="7" id="KW-1185">Reference proteome</keyword>
<dbReference type="AlphaFoldDB" id="A0A1I3JT42"/>
<dbReference type="Gene3D" id="1.10.10.10">
    <property type="entry name" value="Winged helix-like DNA-binding domain superfamily/Winged helix DNA-binding domain"/>
    <property type="match status" value="1"/>
</dbReference>
<dbReference type="PROSITE" id="PS50995">
    <property type="entry name" value="HTH_MARR_2"/>
    <property type="match status" value="1"/>
</dbReference>
<accession>A0A1I3JT42</accession>
<dbReference type="STRING" id="1114924.SAMN05216258_108133"/>
<keyword evidence="2 6" id="KW-0238">DNA-binding</keyword>
<dbReference type="EMBL" id="FOQH01000008">
    <property type="protein sequence ID" value="SFI63115.1"/>
    <property type="molecule type" value="Genomic_DNA"/>
</dbReference>
<dbReference type="PANTHER" id="PTHR42756:SF1">
    <property type="entry name" value="TRANSCRIPTIONAL REPRESSOR OF EMRAB OPERON"/>
    <property type="match status" value="1"/>
</dbReference>
<dbReference type="GO" id="GO:0003700">
    <property type="term" value="F:DNA-binding transcription factor activity"/>
    <property type="evidence" value="ECO:0007669"/>
    <property type="project" value="InterPro"/>
</dbReference>
<name>A0A1I3JT42_9RHOB</name>
<dbReference type="RefSeq" id="WP_092861799.1">
    <property type="nucleotide sequence ID" value="NZ_FOQH01000008.1"/>
</dbReference>
<feature type="compositionally biased region" description="Basic and acidic residues" evidence="4">
    <location>
        <begin position="157"/>
        <end position="176"/>
    </location>
</feature>
<organism evidence="6 7">
    <name type="scientific">Albimonas pacifica</name>
    <dbReference type="NCBI Taxonomy" id="1114924"/>
    <lineage>
        <taxon>Bacteria</taxon>
        <taxon>Pseudomonadati</taxon>
        <taxon>Pseudomonadota</taxon>
        <taxon>Alphaproteobacteria</taxon>
        <taxon>Rhodobacterales</taxon>
        <taxon>Paracoccaceae</taxon>
        <taxon>Albimonas</taxon>
    </lineage>
</organism>
<keyword evidence="1" id="KW-0805">Transcription regulation</keyword>
<dbReference type="PRINTS" id="PR00598">
    <property type="entry name" value="HTHMARR"/>
</dbReference>
<dbReference type="Pfam" id="PF12802">
    <property type="entry name" value="MarR_2"/>
    <property type="match status" value="1"/>
</dbReference>
<evidence type="ECO:0000256" key="4">
    <source>
        <dbReference type="SAM" id="MobiDB-lite"/>
    </source>
</evidence>
<evidence type="ECO:0000256" key="1">
    <source>
        <dbReference type="ARBA" id="ARBA00023015"/>
    </source>
</evidence>
<dbReference type="GO" id="GO:0003677">
    <property type="term" value="F:DNA binding"/>
    <property type="evidence" value="ECO:0007669"/>
    <property type="project" value="UniProtKB-KW"/>
</dbReference>
<evidence type="ECO:0000259" key="5">
    <source>
        <dbReference type="PROSITE" id="PS50995"/>
    </source>
</evidence>
<dbReference type="SMART" id="SM00347">
    <property type="entry name" value="HTH_MARR"/>
    <property type="match status" value="1"/>
</dbReference>
<evidence type="ECO:0000313" key="6">
    <source>
        <dbReference type="EMBL" id="SFI63115.1"/>
    </source>
</evidence>
<dbReference type="InterPro" id="IPR000835">
    <property type="entry name" value="HTH_MarR-typ"/>
</dbReference>
<sequence length="176" mass="19332">MQDRVKSSLVALRRILRATEGSARALARETGLTTPQLMVLDHLAERAEATPKTIAQSVGVAQATATALIEKLEARGFVRRRRGETDRRQFWLSLTPEGQAALEAAPDPLQSRFAEKFDRLADWEQSMLVASLERVAALMEAADVSRSGEVAPLLHAGEVDEAHPEARDRRGPNGRN</sequence>
<evidence type="ECO:0000313" key="7">
    <source>
        <dbReference type="Proteomes" id="UP000199377"/>
    </source>
</evidence>
<gene>
    <name evidence="6" type="ORF">SAMN05216258_108133</name>
</gene>
<feature type="domain" description="HTH marR-type" evidence="5">
    <location>
        <begin position="2"/>
        <end position="137"/>
    </location>
</feature>
<feature type="region of interest" description="Disordered" evidence="4">
    <location>
        <begin position="155"/>
        <end position="176"/>
    </location>
</feature>
<evidence type="ECO:0000256" key="3">
    <source>
        <dbReference type="ARBA" id="ARBA00023163"/>
    </source>
</evidence>
<dbReference type="InterPro" id="IPR036390">
    <property type="entry name" value="WH_DNA-bd_sf"/>
</dbReference>
<dbReference type="OrthoDB" id="8447118at2"/>
<dbReference type="PANTHER" id="PTHR42756">
    <property type="entry name" value="TRANSCRIPTIONAL REGULATOR, MARR"/>
    <property type="match status" value="1"/>
</dbReference>
<proteinExistence type="predicted"/>